<name>A0A1X6X6B6_9MICO</name>
<keyword evidence="2" id="KW-0812">Transmembrane</keyword>
<proteinExistence type="predicted"/>
<feature type="compositionally biased region" description="Basic and acidic residues" evidence="1">
    <location>
        <begin position="179"/>
        <end position="188"/>
    </location>
</feature>
<evidence type="ECO:0000313" key="3">
    <source>
        <dbReference type="EMBL" id="SLM94652.1"/>
    </source>
</evidence>
<dbReference type="Gene3D" id="1.20.1440.20">
    <property type="entry name" value="LemA-like domain"/>
    <property type="match status" value="1"/>
</dbReference>
<dbReference type="InterPro" id="IPR023353">
    <property type="entry name" value="LemA-like_dom_sf"/>
</dbReference>
<dbReference type="Proteomes" id="UP000196581">
    <property type="component" value="Unassembled WGS sequence"/>
</dbReference>
<sequence length="204" mass="22599">MQWSWVVLIAVLVLAAGIVVLLTIRYNQLSLNRSLTREARRQFDVARAARHGLVPVYVAEARRLLGEDPRIADLESAVVAAQTVRSRIDAGVAEHVVTDAVRTVAAGIREKASAPEAPPGFADDLLVQLEGHETHIGAAVRHHNASVRAYTRRRARVLALPWRGVYTEIKQIEYTPSEPDERHIHDDVSPGSENYRPGRVGEEL</sequence>
<protein>
    <recommendedName>
        <fullName evidence="5">LemA family protein</fullName>
    </recommendedName>
</protein>
<organism evidence="3 4">
    <name type="scientific">Brevibacterium yomogidense</name>
    <dbReference type="NCBI Taxonomy" id="946573"/>
    <lineage>
        <taxon>Bacteria</taxon>
        <taxon>Bacillati</taxon>
        <taxon>Actinomycetota</taxon>
        <taxon>Actinomycetes</taxon>
        <taxon>Micrococcales</taxon>
        <taxon>Brevibacteriaceae</taxon>
        <taxon>Brevibacterium</taxon>
    </lineage>
</organism>
<evidence type="ECO:0000256" key="2">
    <source>
        <dbReference type="SAM" id="Phobius"/>
    </source>
</evidence>
<reference evidence="4" key="1">
    <citation type="submission" date="2017-02" db="EMBL/GenBank/DDBJ databases">
        <authorList>
            <person name="Dridi B."/>
        </authorList>
    </citation>
    <scope>NUCLEOTIDE SEQUENCE [LARGE SCALE GENOMIC DNA]</scope>
    <source>
        <strain evidence="4">B Co 03.10</strain>
    </source>
</reference>
<dbReference type="RefSeq" id="WP_143275817.1">
    <property type="nucleotide sequence ID" value="NZ_FWFF01000005.1"/>
</dbReference>
<feature type="region of interest" description="Disordered" evidence="1">
    <location>
        <begin position="177"/>
        <end position="204"/>
    </location>
</feature>
<evidence type="ECO:0008006" key="5">
    <source>
        <dbReference type="Google" id="ProtNLM"/>
    </source>
</evidence>
<gene>
    <name evidence="3" type="ORF">FM105_04280</name>
</gene>
<accession>A0A1X6X6B6</accession>
<dbReference type="EMBL" id="FWFF01000005">
    <property type="protein sequence ID" value="SLM94652.1"/>
    <property type="molecule type" value="Genomic_DNA"/>
</dbReference>
<feature type="transmembrane region" description="Helical" evidence="2">
    <location>
        <begin position="6"/>
        <end position="24"/>
    </location>
</feature>
<dbReference type="AlphaFoldDB" id="A0A1X6X6B6"/>
<keyword evidence="2" id="KW-1133">Transmembrane helix</keyword>
<keyword evidence="2" id="KW-0472">Membrane</keyword>
<keyword evidence="4" id="KW-1185">Reference proteome</keyword>
<evidence type="ECO:0000313" key="4">
    <source>
        <dbReference type="Proteomes" id="UP000196581"/>
    </source>
</evidence>
<evidence type="ECO:0000256" key="1">
    <source>
        <dbReference type="SAM" id="MobiDB-lite"/>
    </source>
</evidence>